<evidence type="ECO:0000256" key="6">
    <source>
        <dbReference type="ARBA" id="ARBA00005139"/>
    </source>
</evidence>
<keyword evidence="12" id="KW-0791">Threonine biosynthesis</keyword>
<comment type="similarity">
    <text evidence="7">In the C-terminal section; belongs to the homoserine dehydrogenase family.</text>
</comment>
<dbReference type="GO" id="GO:0050661">
    <property type="term" value="F:NADP binding"/>
    <property type="evidence" value="ECO:0007669"/>
    <property type="project" value="InterPro"/>
</dbReference>
<comment type="pathway">
    <text evidence="2">Amino-acid biosynthesis; L-lysine biosynthesis via DAP pathway; (S)-tetrahydrodipicolinate from L-aspartate: step 1/4.</text>
</comment>
<dbReference type="GO" id="GO:0009086">
    <property type="term" value="P:methionine biosynthetic process"/>
    <property type="evidence" value="ECO:0007669"/>
    <property type="project" value="UniProtKB-KW"/>
</dbReference>
<dbReference type="Gene3D" id="3.30.360.10">
    <property type="entry name" value="Dihydrodipicolinate Reductase, domain 2"/>
    <property type="match status" value="1"/>
</dbReference>
<evidence type="ECO:0000256" key="1">
    <source>
        <dbReference type="ARBA" id="ARBA00001920"/>
    </source>
</evidence>
<dbReference type="InterPro" id="IPR036291">
    <property type="entry name" value="NAD(P)-bd_dom_sf"/>
</dbReference>
<evidence type="ECO:0000256" key="22">
    <source>
        <dbReference type="ARBA" id="ARBA00023268"/>
    </source>
</evidence>
<evidence type="ECO:0000256" key="7">
    <source>
        <dbReference type="ARBA" id="ARBA00007952"/>
    </source>
</evidence>
<gene>
    <name evidence="32" type="ORF">AKJ09_06102</name>
</gene>
<comment type="catalytic activity">
    <reaction evidence="26">
        <text>L-homoserine + NAD(+) = L-aspartate 4-semialdehyde + NADH + H(+)</text>
        <dbReference type="Rhea" id="RHEA:15757"/>
        <dbReference type="ChEBI" id="CHEBI:15378"/>
        <dbReference type="ChEBI" id="CHEBI:57476"/>
        <dbReference type="ChEBI" id="CHEBI:57540"/>
        <dbReference type="ChEBI" id="CHEBI:57945"/>
        <dbReference type="ChEBI" id="CHEBI:537519"/>
        <dbReference type="EC" id="1.1.1.3"/>
    </reaction>
    <physiologicalReaction direction="right-to-left" evidence="26">
        <dbReference type="Rhea" id="RHEA:15759"/>
    </physiologicalReaction>
</comment>
<dbReference type="SUPFAM" id="SSF53633">
    <property type="entry name" value="Carbamate kinase-like"/>
    <property type="match status" value="1"/>
</dbReference>
<dbReference type="InterPro" id="IPR001342">
    <property type="entry name" value="HDH_cat"/>
</dbReference>
<feature type="domain" description="Aspartate/homoserine dehydrogenase NAD-binding" evidence="30">
    <location>
        <begin position="480"/>
        <end position="612"/>
    </location>
</feature>
<keyword evidence="19" id="KW-0520">NAD</keyword>
<dbReference type="Pfam" id="PF03447">
    <property type="entry name" value="NAD_binding_3"/>
    <property type="match status" value="1"/>
</dbReference>
<evidence type="ECO:0000256" key="5">
    <source>
        <dbReference type="ARBA" id="ARBA00005062"/>
    </source>
</evidence>
<keyword evidence="14" id="KW-0547">Nucleotide-binding</keyword>
<dbReference type="UniPathway" id="UPA00050">
    <property type="reaction ID" value="UER00063"/>
</dbReference>
<evidence type="ECO:0000256" key="27">
    <source>
        <dbReference type="SAM" id="MobiDB-lite"/>
    </source>
</evidence>
<dbReference type="GO" id="GO:0005524">
    <property type="term" value="F:ATP binding"/>
    <property type="evidence" value="ECO:0007669"/>
    <property type="project" value="UniProtKB-KW"/>
</dbReference>
<keyword evidence="11" id="KW-0808">Transferase</keyword>
<dbReference type="GO" id="GO:0004072">
    <property type="term" value="F:aspartate kinase activity"/>
    <property type="evidence" value="ECO:0007669"/>
    <property type="project" value="UniProtKB-EC"/>
</dbReference>
<dbReference type="AlphaFoldDB" id="A0A0K1Q0X4"/>
<evidence type="ECO:0000256" key="8">
    <source>
        <dbReference type="ARBA" id="ARBA00010046"/>
    </source>
</evidence>
<keyword evidence="20" id="KW-0915">Sodium</keyword>
<comment type="pathway">
    <text evidence="4">Amino-acid biosynthesis; L-threonine biosynthesis; L-threonine from L-aspartate: step 3/5.</text>
</comment>
<evidence type="ECO:0000256" key="4">
    <source>
        <dbReference type="ARBA" id="ARBA00005056"/>
    </source>
</evidence>
<comment type="pathway">
    <text evidence="5">Amino-acid biosynthesis; L-methionine biosynthesis via de novo pathway; L-homoserine from L-aspartate: step 3/3.</text>
</comment>
<keyword evidence="33" id="KW-1185">Reference proteome</keyword>
<dbReference type="Gene3D" id="3.40.50.720">
    <property type="entry name" value="NAD(P)-binding Rossmann-like Domain"/>
    <property type="match status" value="1"/>
</dbReference>
<dbReference type="RefSeq" id="WP_240488609.1">
    <property type="nucleotide sequence ID" value="NZ_CP012333.1"/>
</dbReference>
<dbReference type="InterPro" id="IPR011147">
    <property type="entry name" value="Bifunc_Aspkin/hSer_DH"/>
</dbReference>
<dbReference type="InterPro" id="IPR054352">
    <property type="entry name" value="ACT_Aspartokinase"/>
</dbReference>
<dbReference type="GO" id="GO:0009089">
    <property type="term" value="P:lysine biosynthetic process via diaminopimelate"/>
    <property type="evidence" value="ECO:0007669"/>
    <property type="project" value="UniProtKB-UniPathway"/>
</dbReference>
<keyword evidence="15 32" id="KW-0418">Kinase</keyword>
<dbReference type="Proteomes" id="UP000064967">
    <property type="component" value="Chromosome"/>
</dbReference>
<evidence type="ECO:0000256" key="18">
    <source>
        <dbReference type="ARBA" id="ARBA00023002"/>
    </source>
</evidence>
<dbReference type="Pfam" id="PF00742">
    <property type="entry name" value="Homoserine_dh"/>
    <property type="match status" value="1"/>
</dbReference>
<feature type="compositionally biased region" description="Basic and acidic residues" evidence="27">
    <location>
        <begin position="294"/>
        <end position="312"/>
    </location>
</feature>
<comment type="pathway">
    <text evidence="3">Amino-acid biosynthesis; L-methionine biosynthesis via de novo pathway; L-homoserine from L-aspartate: step 1/3.</text>
</comment>
<protein>
    <submittedName>
        <fullName evidence="32">Aspartokinase</fullName>
    </submittedName>
</protein>
<evidence type="ECO:0000256" key="20">
    <source>
        <dbReference type="ARBA" id="ARBA00023053"/>
    </source>
</evidence>
<evidence type="ECO:0000256" key="12">
    <source>
        <dbReference type="ARBA" id="ARBA00022697"/>
    </source>
</evidence>
<evidence type="ECO:0000256" key="21">
    <source>
        <dbReference type="ARBA" id="ARBA00023167"/>
    </source>
</evidence>
<dbReference type="PIRSF" id="PIRSF000727">
    <property type="entry name" value="ThrA"/>
    <property type="match status" value="1"/>
</dbReference>
<dbReference type="InterPro" id="IPR001341">
    <property type="entry name" value="Asp_kinase"/>
</dbReference>
<comment type="subunit">
    <text evidence="9">Homotetramer.</text>
</comment>
<keyword evidence="22" id="KW-0511">Multifunctional enzyme</keyword>
<evidence type="ECO:0000256" key="3">
    <source>
        <dbReference type="ARBA" id="ARBA00004986"/>
    </source>
</evidence>
<dbReference type="STRING" id="1391654.AKJ09_06102"/>
<keyword evidence="17" id="KW-0521">NADP</keyword>
<feature type="region of interest" description="Disordered" evidence="27">
    <location>
        <begin position="292"/>
        <end position="312"/>
    </location>
</feature>
<evidence type="ECO:0000256" key="19">
    <source>
        <dbReference type="ARBA" id="ARBA00023027"/>
    </source>
</evidence>
<evidence type="ECO:0000256" key="13">
    <source>
        <dbReference type="ARBA" id="ARBA00022723"/>
    </source>
</evidence>
<dbReference type="EMBL" id="CP012333">
    <property type="protein sequence ID" value="AKU99438.1"/>
    <property type="molecule type" value="Genomic_DNA"/>
</dbReference>
<dbReference type="PROSITE" id="PS00324">
    <property type="entry name" value="ASPARTOKINASE"/>
    <property type="match status" value="1"/>
</dbReference>
<comment type="function">
    <text evidence="23">Bifunctional aspartate kinase and homoserine dehydrogenase that catalyzes the first and the third steps toward the synthesis of lysine, methionine and threonine from aspartate.</text>
</comment>
<evidence type="ECO:0000256" key="25">
    <source>
        <dbReference type="ARBA" id="ARBA00048841"/>
    </source>
</evidence>
<dbReference type="Gene3D" id="1.20.120.1320">
    <property type="entry name" value="Aspartokinase, catalytic domain"/>
    <property type="match status" value="1"/>
</dbReference>
<dbReference type="InterPro" id="IPR018042">
    <property type="entry name" value="Aspartate_kinase_CS"/>
</dbReference>
<dbReference type="NCBIfam" id="TIGR00657">
    <property type="entry name" value="asp_kinases"/>
    <property type="match status" value="1"/>
</dbReference>
<evidence type="ECO:0000259" key="29">
    <source>
        <dbReference type="Pfam" id="PF00742"/>
    </source>
</evidence>
<dbReference type="FunFam" id="3.30.360.10:FF:000006">
    <property type="entry name" value="Bifunctional aspartokinase/homoserine dehydrogenase"/>
    <property type="match status" value="1"/>
</dbReference>
<dbReference type="PATRIC" id="fig|1391654.3.peg.6189"/>
<evidence type="ECO:0000256" key="2">
    <source>
        <dbReference type="ARBA" id="ARBA00004766"/>
    </source>
</evidence>
<dbReference type="SUPFAM" id="SSF55347">
    <property type="entry name" value="Glyceraldehyde-3-phosphate dehydrogenase-like, C-terminal domain"/>
    <property type="match status" value="1"/>
</dbReference>
<dbReference type="GO" id="GO:0009090">
    <property type="term" value="P:homoserine biosynthetic process"/>
    <property type="evidence" value="ECO:0007669"/>
    <property type="project" value="UniProtKB-ARBA"/>
</dbReference>
<evidence type="ECO:0000256" key="16">
    <source>
        <dbReference type="ARBA" id="ARBA00022840"/>
    </source>
</evidence>
<comment type="catalytic activity">
    <reaction evidence="25">
        <text>L-homoserine + NADP(+) = L-aspartate 4-semialdehyde + NADPH + H(+)</text>
        <dbReference type="Rhea" id="RHEA:15761"/>
        <dbReference type="ChEBI" id="CHEBI:15378"/>
        <dbReference type="ChEBI" id="CHEBI:57476"/>
        <dbReference type="ChEBI" id="CHEBI:57783"/>
        <dbReference type="ChEBI" id="CHEBI:58349"/>
        <dbReference type="ChEBI" id="CHEBI:537519"/>
        <dbReference type="EC" id="1.1.1.3"/>
    </reaction>
    <physiologicalReaction direction="right-to-left" evidence="25">
        <dbReference type="Rhea" id="RHEA:15763"/>
    </physiologicalReaction>
</comment>
<dbReference type="Pfam" id="PF00696">
    <property type="entry name" value="AA_kinase"/>
    <property type="match status" value="1"/>
</dbReference>
<evidence type="ECO:0000256" key="15">
    <source>
        <dbReference type="ARBA" id="ARBA00022777"/>
    </source>
</evidence>
<comment type="catalytic activity">
    <reaction evidence="24">
        <text>L-aspartate + ATP = 4-phospho-L-aspartate + ADP</text>
        <dbReference type="Rhea" id="RHEA:23776"/>
        <dbReference type="ChEBI" id="CHEBI:29991"/>
        <dbReference type="ChEBI" id="CHEBI:30616"/>
        <dbReference type="ChEBI" id="CHEBI:57535"/>
        <dbReference type="ChEBI" id="CHEBI:456216"/>
        <dbReference type="EC" id="2.7.2.4"/>
    </reaction>
    <physiologicalReaction direction="left-to-right" evidence="24">
        <dbReference type="Rhea" id="RHEA:23777"/>
    </physiologicalReaction>
</comment>
<evidence type="ECO:0000259" key="28">
    <source>
        <dbReference type="Pfam" id="PF00696"/>
    </source>
</evidence>
<name>A0A0K1Q0X4_9BACT</name>
<evidence type="ECO:0000313" key="32">
    <source>
        <dbReference type="EMBL" id="AKU99438.1"/>
    </source>
</evidence>
<evidence type="ECO:0000256" key="9">
    <source>
        <dbReference type="ARBA" id="ARBA00011881"/>
    </source>
</evidence>
<organism evidence="32 33">
    <name type="scientific">Labilithrix luteola</name>
    <dbReference type="NCBI Taxonomy" id="1391654"/>
    <lineage>
        <taxon>Bacteria</taxon>
        <taxon>Pseudomonadati</taxon>
        <taxon>Myxococcota</taxon>
        <taxon>Polyangia</taxon>
        <taxon>Polyangiales</taxon>
        <taxon>Labilitrichaceae</taxon>
        <taxon>Labilithrix</taxon>
    </lineage>
</organism>
<keyword evidence="13" id="KW-0479">Metal-binding</keyword>
<evidence type="ECO:0000259" key="31">
    <source>
        <dbReference type="Pfam" id="PF22468"/>
    </source>
</evidence>
<reference evidence="32 33" key="1">
    <citation type="submission" date="2015-08" db="EMBL/GenBank/DDBJ databases">
        <authorList>
            <person name="Babu N.S."/>
            <person name="Beckwith C.J."/>
            <person name="Beseler K.G."/>
            <person name="Brison A."/>
            <person name="Carone J.V."/>
            <person name="Caskin T.P."/>
            <person name="Diamond M."/>
            <person name="Durham M.E."/>
            <person name="Foxe J.M."/>
            <person name="Go M."/>
            <person name="Henderson B.A."/>
            <person name="Jones I.B."/>
            <person name="McGettigan J.A."/>
            <person name="Micheletti S.J."/>
            <person name="Nasrallah M.E."/>
            <person name="Ortiz D."/>
            <person name="Piller C.R."/>
            <person name="Privatt S.R."/>
            <person name="Schneider S.L."/>
            <person name="Sharp S."/>
            <person name="Smith T.C."/>
            <person name="Stanton J.D."/>
            <person name="Ullery H.E."/>
            <person name="Wilson R.J."/>
            <person name="Serrano M.G."/>
            <person name="Buck G."/>
            <person name="Lee V."/>
            <person name="Wang Y."/>
            <person name="Carvalho R."/>
            <person name="Voegtly L."/>
            <person name="Shi R."/>
            <person name="Duckworth R."/>
            <person name="Johnson A."/>
            <person name="Loviza R."/>
            <person name="Walstead R."/>
            <person name="Shah Z."/>
            <person name="Kiflezghi M."/>
            <person name="Wade K."/>
            <person name="Ball S.L."/>
            <person name="Bradley K.W."/>
            <person name="Asai D.J."/>
            <person name="Bowman C.A."/>
            <person name="Russell D.A."/>
            <person name="Pope W.H."/>
            <person name="Jacobs-Sera D."/>
            <person name="Hendrix R.W."/>
            <person name="Hatfull G.F."/>
        </authorList>
    </citation>
    <scope>NUCLEOTIDE SEQUENCE [LARGE SCALE GENOMIC DNA]</scope>
    <source>
        <strain evidence="32 33">DSM 27648</strain>
    </source>
</reference>
<dbReference type="InterPro" id="IPR036393">
    <property type="entry name" value="AceGlu_kinase-like_sf"/>
</dbReference>
<keyword evidence="21" id="KW-0486">Methionine biosynthesis</keyword>
<dbReference type="UniPathway" id="UPA00051">
    <property type="reaction ID" value="UER00462"/>
</dbReference>
<dbReference type="KEGG" id="llu:AKJ09_06102"/>
<evidence type="ECO:0000259" key="30">
    <source>
        <dbReference type="Pfam" id="PF03447"/>
    </source>
</evidence>
<dbReference type="Pfam" id="PF22468">
    <property type="entry name" value="ACT_9"/>
    <property type="match status" value="1"/>
</dbReference>
<dbReference type="NCBIfam" id="NF006959">
    <property type="entry name" value="PRK09436.1"/>
    <property type="match status" value="1"/>
</dbReference>
<dbReference type="Gene3D" id="3.40.1160.10">
    <property type="entry name" value="Acetylglutamate kinase-like"/>
    <property type="match status" value="1"/>
</dbReference>
<proteinExistence type="inferred from homology"/>
<dbReference type="InterPro" id="IPR049638">
    <property type="entry name" value="AK-HD"/>
</dbReference>
<dbReference type="PANTHER" id="PTHR43070:SF3">
    <property type="entry name" value="HOMOSERINE DEHYDROGENASE"/>
    <property type="match status" value="1"/>
</dbReference>
<comment type="pathway">
    <text evidence="6">Amino-acid biosynthesis; L-threonine biosynthesis; L-threonine from L-aspartate: step 1/5.</text>
</comment>
<dbReference type="UniPathway" id="UPA00034">
    <property type="reaction ID" value="UER00015"/>
</dbReference>
<feature type="domain" description="Homoserine dehydrogenase catalytic" evidence="29">
    <location>
        <begin position="620"/>
        <end position="821"/>
    </location>
</feature>
<dbReference type="GO" id="GO:0046872">
    <property type="term" value="F:metal ion binding"/>
    <property type="evidence" value="ECO:0007669"/>
    <property type="project" value="UniProtKB-KW"/>
</dbReference>
<sequence length="830" mass="87734">MTRPFHVLKFGGSSLGRPEPLRRALDIVREERARGPIALVVSALGDTTDELVEATAAAARGDFAAALSIVDRVEELAVKTVTDALGPTAAGLRDRVATATAPLRKIFAAGDREAVGRADARDEILSFGERLSAVVVAGALEATGVAARAIDARTWAVTDDRFSDATVLWAPTSRRLGELTREWTEADKQGVVHVHTGFIGATADGRTTTLGRNGSDYTAALLARGLGAGEVTIFTDVSGVMTADPDLVDEAYPVPHLSYGEALELAGLGLRMLHPRTMVPLIESGIPMRIRNTLRPEDPGTRVDAHGSRDTAKPTCITSLEAMALIDVEGSQRSEYAKIGARVGSALAAEHVPVWFETQAPRGNGIALAVAAADAEKASAIIGRTLEPEIARGDLAAPRVFVPITLVTLVAEAMGQTPNVAGRFFAALGAVGVNVRASSQGATSRAIVCAVDAEETAVAVRAVHAAFNLAREQVNVLLLGKGTVGGSLLQQMAGEREKLREQHDLDLRLAGLADSRTAVFDANGIDPARASELLAGGAPLDIDALLDRLKRLPVPVLVDCTAADGMETVYERAFARGIHVVAANKKPLALPLDARRHLFESVRRAHRAYRYETTVGASLPVIETLKNLVRTGDRVLLVEGSLSGTLGYLSNEVSRGVPLSQAVRAARELGYTEPHPRDDLGGVDAARKALILARELGVKLDLSDVKVEPFVPSELLEYDDVDAFFAALERYDATFEARIEGLRAEGLVLRYLARIEPEGADGPSVSVIPIGVPANHPATRLRGSEAFVAFTTERYSEYPLVVQGAGAGGAVTAAGVLADVLALSQSLRGR</sequence>
<evidence type="ECO:0000256" key="11">
    <source>
        <dbReference type="ARBA" id="ARBA00022679"/>
    </source>
</evidence>
<evidence type="ECO:0000256" key="23">
    <source>
        <dbReference type="ARBA" id="ARBA00044938"/>
    </source>
</evidence>
<evidence type="ECO:0000256" key="26">
    <source>
        <dbReference type="ARBA" id="ARBA00049031"/>
    </source>
</evidence>
<keyword evidence="10" id="KW-0028">Amino-acid biosynthesis</keyword>
<dbReference type="InterPro" id="IPR005106">
    <property type="entry name" value="Asp/hSer_DH_NAD-bd"/>
</dbReference>
<evidence type="ECO:0000313" key="33">
    <source>
        <dbReference type="Proteomes" id="UP000064967"/>
    </source>
</evidence>
<keyword evidence="18" id="KW-0560">Oxidoreductase</keyword>
<evidence type="ECO:0000256" key="10">
    <source>
        <dbReference type="ARBA" id="ARBA00022605"/>
    </source>
</evidence>
<dbReference type="InterPro" id="IPR042199">
    <property type="entry name" value="AsparK_Bifunc_asparK/hSer_DH"/>
</dbReference>
<feature type="domain" description="Aspartate/glutamate/uridylate kinase" evidence="28">
    <location>
        <begin position="7"/>
        <end position="292"/>
    </location>
</feature>
<dbReference type="PANTHER" id="PTHR43070">
    <property type="match status" value="1"/>
</dbReference>
<feature type="domain" description="Aspartokinase ACT" evidence="31">
    <location>
        <begin position="407"/>
        <end position="467"/>
    </location>
</feature>
<dbReference type="SUPFAM" id="SSF55021">
    <property type="entry name" value="ACT-like"/>
    <property type="match status" value="1"/>
</dbReference>
<dbReference type="GO" id="GO:0004412">
    <property type="term" value="F:homoserine dehydrogenase activity"/>
    <property type="evidence" value="ECO:0007669"/>
    <property type="project" value="UniProtKB-EC"/>
</dbReference>
<dbReference type="Gene3D" id="3.30.2130.10">
    <property type="entry name" value="VC0802-like"/>
    <property type="match status" value="1"/>
</dbReference>
<evidence type="ECO:0000256" key="17">
    <source>
        <dbReference type="ARBA" id="ARBA00022857"/>
    </source>
</evidence>
<dbReference type="SUPFAM" id="SSF51735">
    <property type="entry name" value="NAD(P)-binding Rossmann-fold domains"/>
    <property type="match status" value="1"/>
</dbReference>
<dbReference type="GO" id="GO:0009088">
    <property type="term" value="P:threonine biosynthetic process"/>
    <property type="evidence" value="ECO:0007669"/>
    <property type="project" value="UniProtKB-UniPathway"/>
</dbReference>
<evidence type="ECO:0000256" key="14">
    <source>
        <dbReference type="ARBA" id="ARBA00022741"/>
    </source>
</evidence>
<dbReference type="InterPro" id="IPR045865">
    <property type="entry name" value="ACT-like_dom_sf"/>
</dbReference>
<dbReference type="InterPro" id="IPR001048">
    <property type="entry name" value="Asp/Glu/Uridylate_kinase"/>
</dbReference>
<keyword evidence="16" id="KW-0067">ATP-binding</keyword>
<comment type="cofactor">
    <cofactor evidence="1">
        <name>a metal cation</name>
        <dbReference type="ChEBI" id="CHEBI:25213"/>
    </cofactor>
</comment>
<evidence type="ECO:0000256" key="24">
    <source>
        <dbReference type="ARBA" id="ARBA00048561"/>
    </source>
</evidence>
<accession>A0A0K1Q0X4</accession>
<comment type="similarity">
    <text evidence="8">In the N-terminal section; belongs to the aspartokinase family.</text>
</comment>